<protein>
    <submittedName>
        <fullName evidence="1">Uncharacterized protein</fullName>
    </submittedName>
</protein>
<name>D2XB71_GBMV</name>
<sequence>MNLFLFPEEMCSWVVCCGPSRFSLDVLSPGVQNAVTALLLGKGIHSIDGKGIECKTERFCLKLCSFEKDVIGIRISEGEKHLFMGVFKV</sequence>
<keyword evidence="2" id="KW-1185">Reference proteome</keyword>
<evidence type="ECO:0000313" key="1">
    <source>
        <dbReference type="EMBL" id="ADB04198.1"/>
    </source>
</evidence>
<dbReference type="GeneID" id="8746672"/>
<dbReference type="KEGG" id="vg:8746672"/>
<organismHost>
    <name type="scientific">Acanthamoeba</name>
    <dbReference type="NCBI Taxonomy" id="5754"/>
</organismHost>
<dbReference type="RefSeq" id="YP_003407160.1">
    <property type="nucleotide sequence ID" value="NC_013756.1"/>
</dbReference>
<reference evidence="1 2" key="1">
    <citation type="journal article" date="2009" name="Proc. Natl. Acad. Sci. U.S.A.">
        <title>Giant Marseillevirus highlights the role of amoebae as a melting pot in emergence of chimeric microorganisms.</title>
        <authorList>
            <person name="Boyer M."/>
            <person name="Yutin N."/>
            <person name="Pagnier I."/>
            <person name="Barrassi L."/>
            <person name="Fournous G."/>
            <person name="Espinosa L."/>
            <person name="Robert C."/>
            <person name="Azza S."/>
            <person name="Sun S."/>
            <person name="Rossmann M.G."/>
            <person name="Suzan-Monti M."/>
            <person name="La Scola B."/>
            <person name="Koonin E.V."/>
            <person name="Raoult D."/>
        </authorList>
    </citation>
    <scope>NUCLEOTIDE SEQUENCE [LARGE SCALE GENOMIC DNA]</scope>
    <source>
        <strain evidence="1 2">T19</strain>
    </source>
</reference>
<accession>D2XB71</accession>
<dbReference type="EMBL" id="GU071086">
    <property type="protein sequence ID" value="ADB04198.1"/>
    <property type="molecule type" value="Genomic_DNA"/>
</dbReference>
<organism evidence="1 2">
    <name type="scientific">Marseillevirus marseillevirus</name>
    <name type="common">GBM</name>
    <dbReference type="NCBI Taxonomy" id="694581"/>
    <lineage>
        <taxon>Viruses</taxon>
        <taxon>Varidnaviria</taxon>
        <taxon>Bamfordvirae</taxon>
        <taxon>Nucleocytoviricota</taxon>
        <taxon>Megaviricetes</taxon>
        <taxon>Pimascovirales</taxon>
        <taxon>Pimascovirales incertae sedis</taxon>
        <taxon>Marseilleviridae</taxon>
        <taxon>Marseillevirus</taxon>
        <taxon>Marseillevirus massiliense</taxon>
    </lineage>
</organism>
<proteinExistence type="predicted"/>
<evidence type="ECO:0000313" key="2">
    <source>
        <dbReference type="Proteomes" id="UP000029780"/>
    </source>
</evidence>
<dbReference type="Proteomes" id="UP000029780">
    <property type="component" value="Segment"/>
</dbReference>
<gene>
    <name evidence="1" type="ORF">MAR_ORF436</name>
</gene>